<evidence type="ECO:0000256" key="1">
    <source>
        <dbReference type="SAM" id="Phobius"/>
    </source>
</evidence>
<protein>
    <recommendedName>
        <fullName evidence="2">DJ-1/PfpI domain-containing protein</fullName>
    </recommendedName>
</protein>
<dbReference type="InterPro" id="IPR002818">
    <property type="entry name" value="DJ-1/PfpI"/>
</dbReference>
<dbReference type="Proteomes" id="UP000230778">
    <property type="component" value="Unassembled WGS sequence"/>
</dbReference>
<feature type="domain" description="DJ-1/PfpI" evidence="2">
    <location>
        <begin position="47"/>
        <end position="215"/>
    </location>
</feature>
<gene>
    <name evidence="3" type="ORF">COW72_03300</name>
</gene>
<evidence type="ECO:0000259" key="2">
    <source>
        <dbReference type="Pfam" id="PF01965"/>
    </source>
</evidence>
<evidence type="ECO:0000313" key="3">
    <source>
        <dbReference type="EMBL" id="PIQ04744.1"/>
    </source>
</evidence>
<organism evidence="3 4">
    <name type="scientific">Candidatus Nealsonbacteria bacterium CG18_big_fil_WC_8_21_14_2_50_37_10</name>
    <dbReference type="NCBI Taxonomy" id="1974717"/>
    <lineage>
        <taxon>Bacteria</taxon>
        <taxon>Candidatus Nealsoniibacteriota</taxon>
    </lineage>
</organism>
<dbReference type="EMBL" id="PCUC01000172">
    <property type="protein sequence ID" value="PIQ04744.1"/>
    <property type="molecule type" value="Genomic_DNA"/>
</dbReference>
<dbReference type="InterPro" id="IPR050325">
    <property type="entry name" value="Prot/Nucl_acid_deglycase"/>
</dbReference>
<feature type="transmembrane region" description="Helical" evidence="1">
    <location>
        <begin position="6"/>
        <end position="25"/>
    </location>
</feature>
<accession>A0A2H0FDH0</accession>
<comment type="caution">
    <text evidence="3">The sequence shown here is derived from an EMBL/GenBank/DDBJ whole genome shotgun (WGS) entry which is preliminary data.</text>
</comment>
<dbReference type="GO" id="GO:0005737">
    <property type="term" value="C:cytoplasm"/>
    <property type="evidence" value="ECO:0007669"/>
    <property type="project" value="TreeGrafter"/>
</dbReference>
<dbReference type="PANTHER" id="PTHR48094">
    <property type="entry name" value="PROTEIN/NUCLEIC ACID DEGLYCASE DJ-1-RELATED"/>
    <property type="match status" value="1"/>
</dbReference>
<name>A0A2H0FDH0_9BACT</name>
<dbReference type="SUPFAM" id="SSF52317">
    <property type="entry name" value="Class I glutamine amidotransferase-like"/>
    <property type="match status" value="1"/>
</dbReference>
<dbReference type="CDD" id="cd03135">
    <property type="entry name" value="GATase1_DJ-1"/>
    <property type="match status" value="1"/>
</dbReference>
<dbReference type="InterPro" id="IPR029062">
    <property type="entry name" value="Class_I_gatase-like"/>
</dbReference>
<dbReference type="PANTHER" id="PTHR48094:SF12">
    <property type="entry name" value="PARKINSON DISEASE PROTEIN 7 HOMOLOG"/>
    <property type="match status" value="1"/>
</dbReference>
<dbReference type="Gene3D" id="3.40.50.880">
    <property type="match status" value="1"/>
</dbReference>
<keyword evidence="1" id="KW-1133">Transmembrane helix</keyword>
<keyword evidence="1" id="KW-0812">Transmembrane</keyword>
<dbReference type="AlphaFoldDB" id="A0A2H0FDH0"/>
<proteinExistence type="predicted"/>
<reference evidence="3 4" key="1">
    <citation type="submission" date="2017-09" db="EMBL/GenBank/DDBJ databases">
        <title>Depth-based differentiation of microbial function through sediment-hosted aquifers and enrichment of novel symbionts in the deep terrestrial subsurface.</title>
        <authorList>
            <person name="Probst A.J."/>
            <person name="Ladd B."/>
            <person name="Jarett J.K."/>
            <person name="Geller-Mcgrath D.E."/>
            <person name="Sieber C.M."/>
            <person name="Emerson J.B."/>
            <person name="Anantharaman K."/>
            <person name="Thomas B.C."/>
            <person name="Malmstrom R."/>
            <person name="Stieglmeier M."/>
            <person name="Klingl A."/>
            <person name="Woyke T."/>
            <person name="Ryan C.M."/>
            <person name="Banfield J.F."/>
        </authorList>
    </citation>
    <scope>NUCLEOTIDE SEQUENCE [LARGE SCALE GENOMIC DNA]</scope>
    <source>
        <strain evidence="3">CG18_big_fil_WC_8_21_14_2_50_37_10</strain>
    </source>
</reference>
<keyword evidence="1" id="KW-0472">Membrane</keyword>
<dbReference type="Pfam" id="PF01965">
    <property type="entry name" value="DJ-1_PfpI"/>
    <property type="match status" value="1"/>
</dbReference>
<sequence>MKKGLIFILIIVILGIVGVFVYQSLTKEKEGAPPGEKLTMGKNLEGKKIVVILAFKDFRDEEYFVPKEILEKAGAEIKTASNKTGTAIGADGGEVNVGLLVSEINLADFDAVVFIGGPGCLENLDNNNSYKVVQDTVSQNKVLASICISPTILAKAGVLQGKKATVWTSPMDKSAVKILEDNGAIYEDKSVVVDGKIITGNGPEASKEFGEAIIEALK</sequence>
<evidence type="ECO:0000313" key="4">
    <source>
        <dbReference type="Proteomes" id="UP000230778"/>
    </source>
</evidence>